<gene>
    <name evidence="1" type="ORF">N1032_25980</name>
</gene>
<dbReference type="RefSeq" id="WP_259543505.1">
    <property type="nucleotide sequence ID" value="NZ_JANLCJ010000479.1"/>
</dbReference>
<evidence type="ECO:0000313" key="2">
    <source>
        <dbReference type="Proteomes" id="UP001165586"/>
    </source>
</evidence>
<proteinExistence type="predicted"/>
<feature type="non-terminal residue" evidence="1">
    <location>
        <position position="1"/>
    </location>
</feature>
<name>A0ABT2HB71_9MICO</name>
<dbReference type="Proteomes" id="UP001165586">
    <property type="component" value="Unassembled WGS sequence"/>
</dbReference>
<sequence>DYIQRFSAQGHRMLHADKNDPVFGMGGSGVLNSPADQRMYSIVVRKMLQQMVKDNGGSLDKTVKRWRGNDNDHAYFGKVLAAYKSA</sequence>
<protein>
    <submittedName>
        <fullName evidence="1">Uncharacterized protein</fullName>
    </submittedName>
</protein>
<reference evidence="1" key="1">
    <citation type="submission" date="2022-08" db="EMBL/GenBank/DDBJ databases">
        <authorList>
            <person name="Deng Y."/>
            <person name="Han X.-F."/>
            <person name="Zhang Y.-Q."/>
        </authorList>
    </citation>
    <scope>NUCLEOTIDE SEQUENCE</scope>
    <source>
        <strain evidence="1">CPCC 203386</strain>
    </source>
</reference>
<evidence type="ECO:0000313" key="1">
    <source>
        <dbReference type="EMBL" id="MCS5737182.1"/>
    </source>
</evidence>
<accession>A0ABT2HB71</accession>
<keyword evidence="2" id="KW-1185">Reference proteome</keyword>
<dbReference type="EMBL" id="JANLCJ010000479">
    <property type="protein sequence ID" value="MCS5737182.1"/>
    <property type="molecule type" value="Genomic_DNA"/>
</dbReference>
<comment type="caution">
    <text evidence="1">The sequence shown here is derived from an EMBL/GenBank/DDBJ whole genome shotgun (WGS) entry which is preliminary data.</text>
</comment>
<organism evidence="1 2">
    <name type="scientific">Herbiconiux daphne</name>
    <dbReference type="NCBI Taxonomy" id="2970914"/>
    <lineage>
        <taxon>Bacteria</taxon>
        <taxon>Bacillati</taxon>
        <taxon>Actinomycetota</taxon>
        <taxon>Actinomycetes</taxon>
        <taxon>Micrococcales</taxon>
        <taxon>Microbacteriaceae</taxon>
        <taxon>Herbiconiux</taxon>
    </lineage>
</organism>